<accession>G6EKF2</accession>
<name>G6EKF2_9SPHN</name>
<feature type="compositionally biased region" description="Low complexity" evidence="1">
    <location>
        <begin position="64"/>
        <end position="76"/>
    </location>
</feature>
<evidence type="ECO:0000256" key="1">
    <source>
        <dbReference type="SAM" id="MobiDB-lite"/>
    </source>
</evidence>
<sequence length="417" mass="46861">MTKFTDDIERLTSNGTFDSAWYIKRYPDVLDSGMTPIEHYVRIGQCIGRKPNGREERSWQQPEANGPATAARTAAPVWPPLPESDDTNPYKQYEADIFAKLDALSRREKLPIDVEIDTNYTGPAHLTPFDSFTSAREREISVRQTVKMLQLGIVAVNPRPGVHAAREKNGDFIRYPSIAAEGDMVEQVPPSMLIHIHAFYPDILEEMLGRFVGPAHQARFLITTTTQKNHEAVSRIVEEQAFSRARVIRTENNGRDVGPFLDHVIDHAGDGDVICHVHTKKSPDVGGSYGEKWRKSLYGTLLTQTAMDAFQDRNLGLLFPDFSRSVGWGKNRAFCEAMAEKLDMQLRAHPGPIPVGNMFIARVEVARMMRGATQGMQWPREPVPYDGSVLHAIERMWPLVCERAGLSWSAIHARSIS</sequence>
<dbReference type="InterPro" id="IPR007739">
    <property type="entry name" value="RgpF"/>
</dbReference>
<dbReference type="eggNOG" id="COG3754">
    <property type="taxonomic scope" value="Bacteria"/>
</dbReference>
<dbReference type="Proteomes" id="UP000004030">
    <property type="component" value="Unassembled WGS sequence"/>
</dbReference>
<evidence type="ECO:0008006" key="4">
    <source>
        <dbReference type="Google" id="ProtNLM"/>
    </source>
</evidence>
<dbReference type="Pfam" id="PF05045">
    <property type="entry name" value="RgpF"/>
    <property type="match status" value="1"/>
</dbReference>
<comment type="caution">
    <text evidence="2">The sequence shown here is derived from an EMBL/GenBank/DDBJ whole genome shotgun (WGS) entry which is preliminary data.</text>
</comment>
<protein>
    <recommendedName>
        <fullName evidence="4">Rhamnan synthesis F</fullName>
    </recommendedName>
</protein>
<keyword evidence="3" id="KW-1185">Reference proteome</keyword>
<dbReference type="RefSeq" id="WP_007015730.1">
    <property type="nucleotide sequence ID" value="NZ_AGFM01000094.1"/>
</dbReference>
<evidence type="ECO:0000313" key="3">
    <source>
        <dbReference type="Proteomes" id="UP000004030"/>
    </source>
</evidence>
<proteinExistence type="predicted"/>
<dbReference type="OrthoDB" id="9783791at2"/>
<organism evidence="2 3">
    <name type="scientific">Novosphingobium pentaromativorans US6-1</name>
    <dbReference type="NCBI Taxonomy" id="1088721"/>
    <lineage>
        <taxon>Bacteria</taxon>
        <taxon>Pseudomonadati</taxon>
        <taxon>Pseudomonadota</taxon>
        <taxon>Alphaproteobacteria</taxon>
        <taxon>Sphingomonadales</taxon>
        <taxon>Sphingomonadaceae</taxon>
        <taxon>Novosphingobium</taxon>
    </lineage>
</organism>
<reference evidence="2 3" key="1">
    <citation type="journal article" date="2012" name="J. Bacteriol.">
        <title>Genome sequence of benzo(a)pyrene-degrading bacterium Novosphingobium pentaromativorans US6-1.</title>
        <authorList>
            <person name="Luo Y.R."/>
            <person name="Kang S.G."/>
            <person name="Kim S.J."/>
            <person name="Kim M.R."/>
            <person name="Li N."/>
            <person name="Lee J.H."/>
            <person name="Kwon K.K."/>
        </authorList>
    </citation>
    <scope>NUCLEOTIDE SEQUENCE [LARGE SCALE GENOMIC DNA]</scope>
    <source>
        <strain evidence="2 3">US6-1</strain>
    </source>
</reference>
<gene>
    <name evidence="2" type="ORF">NSU_4823</name>
</gene>
<evidence type="ECO:0000313" key="2">
    <source>
        <dbReference type="EMBL" id="EHJ58186.1"/>
    </source>
</evidence>
<feature type="region of interest" description="Disordered" evidence="1">
    <location>
        <begin position="51"/>
        <end position="86"/>
    </location>
</feature>
<dbReference type="AlphaFoldDB" id="G6EKF2"/>
<dbReference type="PATRIC" id="fig|1088721.3.peg.4735"/>
<dbReference type="EMBL" id="AGFM01000094">
    <property type="protein sequence ID" value="EHJ58186.1"/>
    <property type="molecule type" value="Genomic_DNA"/>
</dbReference>